<name>A0A5X6ER57_SALET</name>
<proteinExistence type="predicted"/>
<feature type="compositionally biased region" description="Acidic residues" evidence="1">
    <location>
        <begin position="73"/>
        <end position="82"/>
    </location>
</feature>
<accession>A0A5X6ER57</accession>
<sequence length="91" mass="10119">MSHRNKKNKQKSQPVTSDAIAAVIRTLEQHTGNPEVALMVLAATAHSLMTSLDVYIIESRTTEGLGITFTRTDEDDDEEEDGQQTGRSYMH</sequence>
<dbReference type="EMBL" id="AAHUDZ010000056">
    <property type="protein sequence ID" value="ECA3795022.1"/>
    <property type="molecule type" value="Genomic_DNA"/>
</dbReference>
<dbReference type="AlphaFoldDB" id="A0A5X6ER57"/>
<evidence type="ECO:0000313" key="2">
    <source>
        <dbReference type="EMBL" id="ECA3795022.1"/>
    </source>
</evidence>
<comment type="caution">
    <text evidence="2">The sequence shown here is derived from an EMBL/GenBank/DDBJ whole genome shotgun (WGS) entry which is preliminary data.</text>
</comment>
<reference evidence="2" key="1">
    <citation type="submission" date="2018-12" db="EMBL/GenBank/DDBJ databases">
        <authorList>
            <person name="Ashton P.M."/>
            <person name="Dallman T."/>
            <person name="Nair S."/>
            <person name="De Pinna E."/>
            <person name="Peters T."/>
            <person name="Grant K."/>
        </authorList>
    </citation>
    <scope>NUCLEOTIDE SEQUENCE</scope>
    <source>
        <strain evidence="2">650060</strain>
    </source>
</reference>
<protein>
    <submittedName>
        <fullName evidence="2">Uncharacterized protein</fullName>
    </submittedName>
</protein>
<evidence type="ECO:0000256" key="1">
    <source>
        <dbReference type="SAM" id="MobiDB-lite"/>
    </source>
</evidence>
<gene>
    <name evidence="2" type="ORF">EKG95_25060</name>
</gene>
<organism evidence="2">
    <name type="scientific">Salmonella enterica subsp. enterica serovar Aqua</name>
    <dbReference type="NCBI Taxonomy" id="1302615"/>
    <lineage>
        <taxon>Bacteria</taxon>
        <taxon>Pseudomonadati</taxon>
        <taxon>Pseudomonadota</taxon>
        <taxon>Gammaproteobacteria</taxon>
        <taxon>Enterobacterales</taxon>
        <taxon>Enterobacteriaceae</taxon>
        <taxon>Salmonella</taxon>
    </lineage>
</organism>
<feature type="region of interest" description="Disordered" evidence="1">
    <location>
        <begin position="67"/>
        <end position="91"/>
    </location>
</feature>